<dbReference type="SMART" id="SM00267">
    <property type="entry name" value="GGDEF"/>
    <property type="match status" value="1"/>
</dbReference>
<evidence type="ECO:0000313" key="10">
    <source>
        <dbReference type="Proteomes" id="UP000224563"/>
    </source>
</evidence>
<keyword evidence="3 6" id="KW-0812">Transmembrane</keyword>
<dbReference type="SUPFAM" id="SSF55073">
    <property type="entry name" value="Nucleotide cyclase"/>
    <property type="match status" value="1"/>
</dbReference>
<dbReference type="PROSITE" id="PS50887">
    <property type="entry name" value="GGDEF"/>
    <property type="match status" value="1"/>
</dbReference>
<sequence>MRETSKRLGIQASLARMTVIPILFIGIIVAIFGIFWVTSSMEDEVKEELCAQANLAINSFNQLYPGDYAVDSSGESPVVTKGDTILNSNYALIDSLKEASSTDYTLFLGSLRILTTLTQDDVRIVGSQANDKITESVFKAKEDHFYKNINVLGEQYYAYYTPIYNSNDQCVGMMAAVKSKSGVRKLILQAVAPIVCLILVVAVLAIFWSQYFSNDFRKTIQKLSGAFAKVAKGTLSNTVSPELLARRDEFGDMAHSVVDMQSSLRKLVDEDMLTGLSNRRSGQMRLEQTFAQNAGMENGFCVALGDIDFFKKFNDNYGHDCGDLVLQQIARILQNQVRNYGVCARWGGEEFLIIFTRGSLAECKEVMEQTLNVVRTHQVQYNGQLLSVNMTFGLIHSNGFRSADEMVKHADELLYYGKEHGRNQLVTAEKK</sequence>
<keyword evidence="10" id="KW-1185">Reference proteome</keyword>
<dbReference type="SMART" id="SM00304">
    <property type="entry name" value="HAMP"/>
    <property type="match status" value="1"/>
</dbReference>
<dbReference type="InterPro" id="IPR033463">
    <property type="entry name" value="sCache_3"/>
</dbReference>
<reference evidence="9 10" key="2">
    <citation type="submission" date="2017-10" db="EMBL/GenBank/DDBJ databases">
        <authorList>
            <person name="Banno H."/>
            <person name="Chua N.-H."/>
        </authorList>
    </citation>
    <scope>NUCLEOTIDE SEQUENCE [LARGE SCALE GENOMIC DNA]</scope>
    <source>
        <strain evidence="9 10">JK623</strain>
    </source>
</reference>
<dbReference type="CDD" id="cd01949">
    <property type="entry name" value="GGDEF"/>
    <property type="match status" value="1"/>
</dbReference>
<dbReference type="EMBL" id="PDYG01000055">
    <property type="protein sequence ID" value="PHU37447.1"/>
    <property type="molecule type" value="Genomic_DNA"/>
</dbReference>
<name>A0A2G3E2D8_9FIRM</name>
<evidence type="ECO:0000313" key="9">
    <source>
        <dbReference type="EMBL" id="PHU37447.1"/>
    </source>
</evidence>
<gene>
    <name evidence="9" type="ORF">CSX02_07860</name>
</gene>
<dbReference type="InterPro" id="IPR050469">
    <property type="entry name" value="Diguanylate_Cyclase"/>
</dbReference>
<organism evidence="9 10">
    <name type="scientific">Agathobacter ruminis</name>
    <dbReference type="NCBI Taxonomy" id="1712665"/>
    <lineage>
        <taxon>Bacteria</taxon>
        <taxon>Bacillati</taxon>
        <taxon>Bacillota</taxon>
        <taxon>Clostridia</taxon>
        <taxon>Lachnospirales</taxon>
        <taxon>Lachnospiraceae</taxon>
        <taxon>Agathobacter</taxon>
    </lineage>
</organism>
<dbReference type="CDD" id="cd06225">
    <property type="entry name" value="HAMP"/>
    <property type="match status" value="1"/>
</dbReference>
<dbReference type="SUPFAM" id="SSF103190">
    <property type="entry name" value="Sensory domain-like"/>
    <property type="match status" value="1"/>
</dbReference>
<dbReference type="GO" id="GO:0005886">
    <property type="term" value="C:plasma membrane"/>
    <property type="evidence" value="ECO:0007669"/>
    <property type="project" value="UniProtKB-SubCell"/>
</dbReference>
<dbReference type="FunFam" id="3.30.70.270:FF:000001">
    <property type="entry name" value="Diguanylate cyclase domain protein"/>
    <property type="match status" value="1"/>
</dbReference>
<comment type="caution">
    <text evidence="9">The sequence shown here is derived from an EMBL/GenBank/DDBJ whole genome shotgun (WGS) entry which is preliminary data.</text>
</comment>
<evidence type="ECO:0000259" key="8">
    <source>
        <dbReference type="PROSITE" id="PS50887"/>
    </source>
</evidence>
<feature type="domain" description="GGDEF" evidence="8">
    <location>
        <begin position="298"/>
        <end position="430"/>
    </location>
</feature>
<dbReference type="Gene3D" id="6.10.340.10">
    <property type="match status" value="1"/>
</dbReference>
<protein>
    <recommendedName>
        <fullName evidence="11">GGDEF domain-containing protein</fullName>
    </recommendedName>
</protein>
<dbReference type="AlphaFoldDB" id="A0A2G3E2D8"/>
<keyword evidence="4 6" id="KW-1133">Transmembrane helix</keyword>
<dbReference type="PROSITE" id="PS50885">
    <property type="entry name" value="HAMP"/>
    <property type="match status" value="1"/>
</dbReference>
<dbReference type="Gene3D" id="3.30.70.270">
    <property type="match status" value="1"/>
</dbReference>
<proteinExistence type="predicted"/>
<dbReference type="Proteomes" id="UP000224563">
    <property type="component" value="Unassembled WGS sequence"/>
</dbReference>
<keyword evidence="5 6" id="KW-0472">Membrane</keyword>
<feature type="transmembrane region" description="Helical" evidence="6">
    <location>
        <begin position="186"/>
        <end position="208"/>
    </location>
</feature>
<dbReference type="NCBIfam" id="TIGR00254">
    <property type="entry name" value="GGDEF"/>
    <property type="match status" value="1"/>
</dbReference>
<evidence type="ECO:0000256" key="3">
    <source>
        <dbReference type="ARBA" id="ARBA00022692"/>
    </source>
</evidence>
<dbReference type="InterPro" id="IPR029787">
    <property type="entry name" value="Nucleotide_cyclase"/>
</dbReference>
<comment type="subcellular location">
    <subcellularLocation>
        <location evidence="1">Cell membrane</location>
        <topology evidence="1">Multi-pass membrane protein</topology>
    </subcellularLocation>
</comment>
<evidence type="ECO:0000259" key="7">
    <source>
        <dbReference type="PROSITE" id="PS50885"/>
    </source>
</evidence>
<evidence type="ECO:0000256" key="2">
    <source>
        <dbReference type="ARBA" id="ARBA00022475"/>
    </source>
</evidence>
<dbReference type="Pfam" id="PF17202">
    <property type="entry name" value="sCache_3_3"/>
    <property type="match status" value="1"/>
</dbReference>
<dbReference type="InterPro" id="IPR029151">
    <property type="entry name" value="Sensor-like_sf"/>
</dbReference>
<dbReference type="PANTHER" id="PTHR45138">
    <property type="entry name" value="REGULATORY COMPONENTS OF SENSORY TRANSDUCTION SYSTEM"/>
    <property type="match status" value="1"/>
</dbReference>
<evidence type="ECO:0000256" key="5">
    <source>
        <dbReference type="ARBA" id="ARBA00023136"/>
    </source>
</evidence>
<dbReference type="InterPro" id="IPR003660">
    <property type="entry name" value="HAMP_dom"/>
</dbReference>
<keyword evidence="2" id="KW-1003">Cell membrane</keyword>
<dbReference type="RefSeq" id="WP_099386265.1">
    <property type="nucleotide sequence ID" value="NZ_JANSWH010000050.1"/>
</dbReference>
<evidence type="ECO:0000256" key="6">
    <source>
        <dbReference type="SAM" id="Phobius"/>
    </source>
</evidence>
<dbReference type="InterPro" id="IPR000160">
    <property type="entry name" value="GGDEF_dom"/>
</dbReference>
<reference evidence="9 10" key="1">
    <citation type="submission" date="2017-10" db="EMBL/GenBank/DDBJ databases">
        <title>Resolving the taxonomy of Roseburia spp., Eubacterium rectale and Agathobacter spp. through phylogenomic analysis.</title>
        <authorList>
            <person name="Sheridan P.O."/>
            <person name="Walker A.W."/>
            <person name="Duncan S.H."/>
            <person name="Scott K.P."/>
            <person name="Toole P.W.O."/>
            <person name="Luis P."/>
            <person name="Flint H.J."/>
        </authorList>
    </citation>
    <scope>NUCLEOTIDE SEQUENCE [LARGE SCALE GENOMIC DNA]</scope>
    <source>
        <strain evidence="9 10">JK623</strain>
    </source>
</reference>
<evidence type="ECO:0000256" key="1">
    <source>
        <dbReference type="ARBA" id="ARBA00004651"/>
    </source>
</evidence>
<evidence type="ECO:0000256" key="4">
    <source>
        <dbReference type="ARBA" id="ARBA00022989"/>
    </source>
</evidence>
<dbReference type="InterPro" id="IPR043128">
    <property type="entry name" value="Rev_trsase/Diguanyl_cyclase"/>
</dbReference>
<dbReference type="GO" id="GO:0052621">
    <property type="term" value="F:diguanylate cyclase activity"/>
    <property type="evidence" value="ECO:0007669"/>
    <property type="project" value="TreeGrafter"/>
</dbReference>
<feature type="domain" description="HAMP" evidence="7">
    <location>
        <begin position="214"/>
        <end position="269"/>
    </location>
</feature>
<dbReference type="Pfam" id="PF00990">
    <property type="entry name" value="GGDEF"/>
    <property type="match status" value="1"/>
</dbReference>
<dbReference type="GO" id="GO:0007165">
    <property type="term" value="P:signal transduction"/>
    <property type="evidence" value="ECO:0007669"/>
    <property type="project" value="InterPro"/>
</dbReference>
<feature type="transmembrane region" description="Helical" evidence="6">
    <location>
        <begin position="20"/>
        <end position="38"/>
    </location>
</feature>
<evidence type="ECO:0008006" key="11">
    <source>
        <dbReference type="Google" id="ProtNLM"/>
    </source>
</evidence>
<accession>A0A2G3E2D8</accession>
<dbReference type="PANTHER" id="PTHR45138:SF9">
    <property type="entry name" value="DIGUANYLATE CYCLASE DGCM-RELATED"/>
    <property type="match status" value="1"/>
</dbReference>